<gene>
    <name evidence="1" type="ORF">DI598_02575</name>
</gene>
<evidence type="ECO:0000313" key="1">
    <source>
        <dbReference type="EMBL" id="PZP51713.1"/>
    </source>
</evidence>
<name>A0A2W5F9Y9_9SPHI</name>
<accession>A0A2W5F9Y9</accession>
<comment type="caution">
    <text evidence="1">The sequence shown here is derived from an EMBL/GenBank/DDBJ whole genome shotgun (WGS) entry which is preliminary data.</text>
</comment>
<sequence length="165" mass="18835">MKKVLIIETMTSKTPVILLISIISLTACRNSQTNDNLPTNTANKDSLLAATLPKPTVSNTEQKVREDYNNKKLKYYFQSIHYPSAKFIQYMKDSLQIKVVSASDRINLEYAQYNQAVNDIIKTEKGIIIDSILNNKQVFLSQISIDVYLPDEAFTRSKDYFHGYA</sequence>
<organism evidence="1 2">
    <name type="scientific">Pseudopedobacter saltans</name>
    <dbReference type="NCBI Taxonomy" id="151895"/>
    <lineage>
        <taxon>Bacteria</taxon>
        <taxon>Pseudomonadati</taxon>
        <taxon>Bacteroidota</taxon>
        <taxon>Sphingobacteriia</taxon>
        <taxon>Sphingobacteriales</taxon>
        <taxon>Sphingobacteriaceae</taxon>
        <taxon>Pseudopedobacter</taxon>
    </lineage>
</organism>
<dbReference type="EMBL" id="QFOI01000023">
    <property type="protein sequence ID" value="PZP51713.1"/>
    <property type="molecule type" value="Genomic_DNA"/>
</dbReference>
<dbReference type="AlphaFoldDB" id="A0A2W5F9Y9"/>
<reference evidence="1 2" key="1">
    <citation type="submission" date="2017-11" db="EMBL/GenBank/DDBJ databases">
        <title>Infants hospitalized years apart are colonized by the same room-sourced microbial strains.</title>
        <authorList>
            <person name="Brooks B."/>
            <person name="Olm M.R."/>
            <person name="Firek B.A."/>
            <person name="Baker R."/>
            <person name="Thomas B.C."/>
            <person name="Morowitz M.J."/>
            <person name="Banfield J.F."/>
        </authorList>
    </citation>
    <scope>NUCLEOTIDE SEQUENCE [LARGE SCALE GENOMIC DNA]</scope>
    <source>
        <strain evidence="1">S2_009_000_R2_76</strain>
    </source>
</reference>
<dbReference type="Proteomes" id="UP000249645">
    <property type="component" value="Unassembled WGS sequence"/>
</dbReference>
<dbReference type="PROSITE" id="PS51257">
    <property type="entry name" value="PROKAR_LIPOPROTEIN"/>
    <property type="match status" value="1"/>
</dbReference>
<protein>
    <submittedName>
        <fullName evidence="1">Uncharacterized protein</fullName>
    </submittedName>
</protein>
<evidence type="ECO:0000313" key="2">
    <source>
        <dbReference type="Proteomes" id="UP000249645"/>
    </source>
</evidence>
<proteinExistence type="predicted"/>